<evidence type="ECO:0008006" key="9">
    <source>
        <dbReference type="Google" id="ProtNLM"/>
    </source>
</evidence>
<name>A0A166F687_DAUCS</name>
<feature type="region of interest" description="Disordered" evidence="5">
    <location>
        <begin position="450"/>
        <end position="469"/>
    </location>
</feature>
<comment type="caution">
    <text evidence="8">The sequence shown here is derived from an EMBL/GenBank/DDBJ whole genome shotgun (WGS) entry which is preliminary data.</text>
</comment>
<feature type="domain" description="PARP catalytic" evidence="6">
    <location>
        <begin position="247"/>
        <end position="463"/>
    </location>
</feature>
<evidence type="ECO:0000259" key="7">
    <source>
        <dbReference type="PROSITE" id="PS51879"/>
    </source>
</evidence>
<dbReference type="InterPro" id="IPR044964">
    <property type="entry name" value="RCD1/SRO1-5"/>
</dbReference>
<evidence type="ECO:0000256" key="1">
    <source>
        <dbReference type="ARBA" id="ARBA00004123"/>
    </source>
</evidence>
<dbReference type="GO" id="GO:0005634">
    <property type="term" value="C:nucleus"/>
    <property type="evidence" value="ECO:0007669"/>
    <property type="project" value="UniProtKB-SubCell"/>
</dbReference>
<keyword evidence="2" id="KW-0217">Developmental protein</keyword>
<sequence>METKSGKVLDSRRQLNDLKRKRAAQSKAHTSRASGTNSAAQSVFGSPPNKDSKRRKVDVSKSQPGWSSSQSDRSLLRYYSNLKRSSSPARLMSYQKGEWTDLPRNLVTSIKKDFQMKKAAMEVELYGKMFLIDFLRMMILDLETGSKQPIAWIDEDGSCFFPEIFADHDKINENEKVHGHVVPESFGTNDIKLQLEIDISGVGCSKLKESTGESNDLVKKIRVVKNLAIDAEADSSCVRGSNDKVCEAFGENQQEENNVQPAPFHENIDFNAAREMLLKALSSLKVDKIELACGSGILMQAQSELFRKQVEVTEKYRGDANVKYAWLPTSKGELSSVMTYGLGECEMLKMKSAYGSGILLLPVNCAQTSASYCDVDENGFQYVILCRVIMGNVEVVHPGSKQVHPSCESYDSGVDDLNDPKHYIVWDMKKNTHIYPLYAVGFKVSSDAGGHSSANENKVNTSGVTTSGQGAEVQGQLNSGSADMVQVPKSQGVAENLGSSSTKNPKSAWMPFPLLFEAISHKTSPSNMNLSKKISRDEFVKRLRLIVGDGLLRSSILNLQSKMSNDGSS</sequence>
<dbReference type="InterPro" id="IPR057823">
    <property type="entry name" value="WWE_RCD1"/>
</dbReference>
<evidence type="ECO:0000256" key="3">
    <source>
        <dbReference type="ARBA" id="ARBA00023016"/>
    </source>
</evidence>
<dbReference type="PROSITE" id="PS51879">
    <property type="entry name" value="RST"/>
    <property type="match status" value="1"/>
</dbReference>
<keyword evidence="3" id="KW-0346">Stress response</keyword>
<organism evidence="8">
    <name type="scientific">Daucus carota subsp. sativus</name>
    <name type="common">Carrot</name>
    <dbReference type="NCBI Taxonomy" id="79200"/>
    <lineage>
        <taxon>Eukaryota</taxon>
        <taxon>Viridiplantae</taxon>
        <taxon>Streptophyta</taxon>
        <taxon>Embryophyta</taxon>
        <taxon>Tracheophyta</taxon>
        <taxon>Spermatophyta</taxon>
        <taxon>Magnoliopsida</taxon>
        <taxon>eudicotyledons</taxon>
        <taxon>Gunneridae</taxon>
        <taxon>Pentapetalae</taxon>
        <taxon>asterids</taxon>
        <taxon>campanulids</taxon>
        <taxon>Apiales</taxon>
        <taxon>Apiaceae</taxon>
        <taxon>Apioideae</taxon>
        <taxon>Scandiceae</taxon>
        <taxon>Daucinae</taxon>
        <taxon>Daucus</taxon>
        <taxon>Daucus sect. Daucus</taxon>
    </lineage>
</organism>
<accession>A0A166F687</accession>
<dbReference type="Pfam" id="PF23467">
    <property type="entry name" value="WWE_5"/>
    <property type="match status" value="1"/>
</dbReference>
<dbReference type="InterPro" id="IPR022003">
    <property type="entry name" value="RST"/>
</dbReference>
<dbReference type="GO" id="GO:0003950">
    <property type="term" value="F:NAD+ poly-ADP-ribosyltransferase activity"/>
    <property type="evidence" value="ECO:0007669"/>
    <property type="project" value="InterPro"/>
</dbReference>
<dbReference type="Gramene" id="KZN07388">
    <property type="protein sequence ID" value="KZN07388"/>
    <property type="gene ID" value="DCAR_008225"/>
</dbReference>
<dbReference type="PANTHER" id="PTHR32263:SF5">
    <property type="entry name" value="INACTIVE POLY [ADP-RIBOSE] POLYMERASE SRO1-RELATED"/>
    <property type="match status" value="1"/>
</dbReference>
<evidence type="ECO:0000259" key="6">
    <source>
        <dbReference type="PROSITE" id="PS51059"/>
    </source>
</evidence>
<dbReference type="InterPro" id="IPR012317">
    <property type="entry name" value="Poly(ADP-ribose)pol_cat_dom"/>
</dbReference>
<dbReference type="Gene3D" id="3.90.228.10">
    <property type="match status" value="1"/>
</dbReference>
<protein>
    <recommendedName>
        <fullName evidence="9">PARP</fullName>
    </recommendedName>
</protein>
<evidence type="ECO:0000256" key="2">
    <source>
        <dbReference type="ARBA" id="ARBA00022473"/>
    </source>
</evidence>
<reference evidence="8" key="1">
    <citation type="journal article" date="2016" name="Nat. Genet.">
        <title>A high-quality carrot genome assembly provides new insights into carotenoid accumulation and asterid genome evolution.</title>
        <authorList>
            <person name="Iorizzo M."/>
            <person name="Ellison S."/>
            <person name="Senalik D."/>
            <person name="Zeng P."/>
            <person name="Satapoomin P."/>
            <person name="Huang J."/>
            <person name="Bowman M."/>
            <person name="Iovene M."/>
            <person name="Sanseverino W."/>
            <person name="Cavagnaro P."/>
            <person name="Yildiz M."/>
            <person name="Macko-Podgorni A."/>
            <person name="Moranska E."/>
            <person name="Grzebelus E."/>
            <person name="Grzebelus D."/>
            <person name="Ashrafi H."/>
            <person name="Zheng Z."/>
            <person name="Cheng S."/>
            <person name="Spooner D."/>
            <person name="Van Deynze A."/>
            <person name="Simon P."/>
        </authorList>
    </citation>
    <scope>NUCLEOTIDE SEQUENCE [LARGE SCALE GENOMIC DNA]</scope>
    <source>
        <tissue evidence="8">Leaf</tissue>
    </source>
</reference>
<dbReference type="EMBL" id="LNRQ01000002">
    <property type="protein sequence ID" value="KZN07388.1"/>
    <property type="molecule type" value="Genomic_DNA"/>
</dbReference>
<feature type="compositionally biased region" description="Polar residues" evidence="5">
    <location>
        <begin position="452"/>
        <end position="469"/>
    </location>
</feature>
<evidence type="ECO:0000256" key="4">
    <source>
        <dbReference type="ARBA" id="ARBA00023242"/>
    </source>
</evidence>
<feature type="compositionally biased region" description="Low complexity" evidence="5">
    <location>
        <begin position="60"/>
        <end position="71"/>
    </location>
</feature>
<evidence type="ECO:0000313" key="8">
    <source>
        <dbReference type="EMBL" id="KZN07388.1"/>
    </source>
</evidence>
<dbReference type="PROSITE" id="PS51059">
    <property type="entry name" value="PARP_CATALYTIC"/>
    <property type="match status" value="1"/>
</dbReference>
<feature type="domain" description="RST" evidence="7">
    <location>
        <begin position="503"/>
        <end position="565"/>
    </location>
</feature>
<dbReference type="PANTHER" id="PTHR32263">
    <property type="entry name" value="INACTIVE POLY [ADP-RIBOSE] POLYMERASE SRO4-RELATED"/>
    <property type="match status" value="1"/>
</dbReference>
<feature type="region of interest" description="Disordered" evidence="5">
    <location>
        <begin position="1"/>
        <end position="71"/>
    </location>
</feature>
<feature type="compositionally biased region" description="Polar residues" evidence="5">
    <location>
        <begin position="27"/>
        <end position="44"/>
    </location>
</feature>
<keyword evidence="4" id="KW-0539">Nucleus</keyword>
<comment type="subcellular location">
    <subcellularLocation>
        <location evidence="1">Nucleus</location>
    </subcellularLocation>
</comment>
<dbReference type="Pfam" id="PF12174">
    <property type="entry name" value="RST"/>
    <property type="match status" value="1"/>
</dbReference>
<proteinExistence type="predicted"/>
<dbReference type="OMA" id="RNNQSGQ"/>
<feature type="compositionally biased region" description="Basic and acidic residues" evidence="5">
    <location>
        <begin position="1"/>
        <end position="18"/>
    </location>
</feature>
<gene>
    <name evidence="8" type="ORF">DCAR_008225</name>
</gene>
<dbReference type="SUPFAM" id="SSF56399">
    <property type="entry name" value="ADP-ribosylation"/>
    <property type="match status" value="1"/>
</dbReference>
<dbReference type="STRING" id="79200.A0A166F687"/>
<evidence type="ECO:0000256" key="5">
    <source>
        <dbReference type="SAM" id="MobiDB-lite"/>
    </source>
</evidence>
<dbReference type="AlphaFoldDB" id="A0A166F687"/>